<evidence type="ECO:0008006" key="3">
    <source>
        <dbReference type="Google" id="ProtNLM"/>
    </source>
</evidence>
<protein>
    <recommendedName>
        <fullName evidence="3">Lipoprotein</fullName>
    </recommendedName>
</protein>
<evidence type="ECO:0000313" key="2">
    <source>
        <dbReference type="Proteomes" id="UP001596524"/>
    </source>
</evidence>
<comment type="caution">
    <text evidence="1">The sequence shown here is derived from an EMBL/GenBank/DDBJ whole genome shotgun (WGS) entry which is preliminary data.</text>
</comment>
<accession>A0ABW2MYP8</accession>
<name>A0ABW2MYP8_9ACTN</name>
<gene>
    <name evidence="1" type="ORF">ACFQO6_01600</name>
</gene>
<organism evidence="1 2">
    <name type="scientific">Nocardioides astragali</name>
    <dbReference type="NCBI Taxonomy" id="1776736"/>
    <lineage>
        <taxon>Bacteria</taxon>
        <taxon>Bacillati</taxon>
        <taxon>Actinomycetota</taxon>
        <taxon>Actinomycetes</taxon>
        <taxon>Propionibacteriales</taxon>
        <taxon>Nocardioidaceae</taxon>
        <taxon>Nocardioides</taxon>
    </lineage>
</organism>
<dbReference type="Proteomes" id="UP001596524">
    <property type="component" value="Unassembled WGS sequence"/>
</dbReference>
<evidence type="ECO:0000313" key="1">
    <source>
        <dbReference type="EMBL" id="MFC7358946.1"/>
    </source>
</evidence>
<sequence>MSHRAWTRITLAAVMSLAALTGCESDDEGLTPPGTELSFGESARVTRSEDAGTMSLKVVDVVQGTTADLATIDADDGRTPYYLKVEVTPESGARPIELDEYLGLWADGVSLTHLSVVADFAPCQEGPISVDELDAPQDACLVYLADEGAPTPDTVYFDNHDDYSAFDGNAVSWKRPA</sequence>
<dbReference type="PROSITE" id="PS51257">
    <property type="entry name" value="PROKAR_LIPOPROTEIN"/>
    <property type="match status" value="1"/>
</dbReference>
<keyword evidence="2" id="KW-1185">Reference proteome</keyword>
<reference evidence="2" key="1">
    <citation type="journal article" date="2019" name="Int. J. Syst. Evol. Microbiol.">
        <title>The Global Catalogue of Microorganisms (GCM) 10K type strain sequencing project: providing services to taxonomists for standard genome sequencing and annotation.</title>
        <authorList>
            <consortium name="The Broad Institute Genomics Platform"/>
            <consortium name="The Broad Institute Genome Sequencing Center for Infectious Disease"/>
            <person name="Wu L."/>
            <person name="Ma J."/>
        </authorList>
    </citation>
    <scope>NUCLEOTIDE SEQUENCE [LARGE SCALE GENOMIC DNA]</scope>
    <source>
        <strain evidence="2">FCH27</strain>
    </source>
</reference>
<dbReference type="EMBL" id="JBHTCH010000001">
    <property type="protein sequence ID" value="MFC7358946.1"/>
    <property type="molecule type" value="Genomic_DNA"/>
</dbReference>
<dbReference type="RefSeq" id="WP_255890278.1">
    <property type="nucleotide sequence ID" value="NZ_JAFMZM010000003.1"/>
</dbReference>
<proteinExistence type="predicted"/>